<dbReference type="GO" id="GO:0005634">
    <property type="term" value="C:nucleus"/>
    <property type="evidence" value="ECO:0007669"/>
    <property type="project" value="TreeGrafter"/>
</dbReference>
<keyword evidence="10" id="KW-0393">Immunoglobulin domain</keyword>
<dbReference type="InterPro" id="IPR003598">
    <property type="entry name" value="Ig_sub2"/>
</dbReference>
<keyword evidence="4" id="KW-0723">Serine/threonine-protein kinase</keyword>
<feature type="compositionally biased region" description="Low complexity" evidence="11">
    <location>
        <begin position="229"/>
        <end position="240"/>
    </location>
</feature>
<evidence type="ECO:0000256" key="8">
    <source>
        <dbReference type="ARBA" id="ARBA00022777"/>
    </source>
</evidence>
<evidence type="ECO:0000259" key="12">
    <source>
        <dbReference type="PROSITE" id="PS50011"/>
    </source>
</evidence>
<dbReference type="InterPro" id="IPR013098">
    <property type="entry name" value="Ig_I-set"/>
</dbReference>
<evidence type="ECO:0000256" key="6">
    <source>
        <dbReference type="ARBA" id="ARBA00022737"/>
    </source>
</evidence>
<evidence type="ECO:0000256" key="11">
    <source>
        <dbReference type="SAM" id="MobiDB-lite"/>
    </source>
</evidence>
<evidence type="ECO:0000313" key="15">
    <source>
        <dbReference type="EnsemblMetazoa" id="CapteP229047"/>
    </source>
</evidence>
<dbReference type="InterPro" id="IPR000719">
    <property type="entry name" value="Prot_kinase_dom"/>
</dbReference>
<dbReference type="PANTHER" id="PTHR24342:SF14">
    <property type="entry name" value="DEATH-ASSOCIATED PROTEIN KINASE DAPK-1"/>
    <property type="match status" value="1"/>
</dbReference>
<dbReference type="SMART" id="SM00409">
    <property type="entry name" value="IG"/>
    <property type="match status" value="1"/>
</dbReference>
<dbReference type="Pfam" id="PF00069">
    <property type="entry name" value="Pkinase"/>
    <property type="match status" value="1"/>
</dbReference>
<keyword evidence="8" id="KW-0418">Kinase</keyword>
<organism evidence="15 16">
    <name type="scientific">Capitella teleta</name>
    <name type="common">Polychaete worm</name>
    <dbReference type="NCBI Taxonomy" id="283909"/>
    <lineage>
        <taxon>Eukaryota</taxon>
        <taxon>Metazoa</taxon>
        <taxon>Spiralia</taxon>
        <taxon>Lophotrochozoa</taxon>
        <taxon>Annelida</taxon>
        <taxon>Polychaeta</taxon>
        <taxon>Sedentaria</taxon>
        <taxon>Scolecida</taxon>
        <taxon>Capitellidae</taxon>
        <taxon>Capitella</taxon>
    </lineage>
</organism>
<keyword evidence="3" id="KW-0963">Cytoplasm</keyword>
<dbReference type="InterPro" id="IPR036179">
    <property type="entry name" value="Ig-like_dom_sf"/>
</dbReference>
<keyword evidence="9" id="KW-0067">ATP-binding</keyword>
<keyword evidence="7" id="KW-0547">Nucleotide-binding</keyword>
<dbReference type="CDD" id="cd00063">
    <property type="entry name" value="FN3"/>
    <property type="match status" value="1"/>
</dbReference>
<accession>X2B1A6</accession>
<dbReference type="GO" id="GO:0035556">
    <property type="term" value="P:intracellular signal transduction"/>
    <property type="evidence" value="ECO:0007669"/>
    <property type="project" value="TreeGrafter"/>
</dbReference>
<evidence type="ECO:0000256" key="2">
    <source>
        <dbReference type="ARBA" id="ARBA00006692"/>
    </source>
</evidence>
<evidence type="ECO:0000256" key="4">
    <source>
        <dbReference type="ARBA" id="ARBA00022527"/>
    </source>
</evidence>
<keyword evidence="16" id="KW-1185">Reference proteome</keyword>
<dbReference type="HOGENOM" id="CLU_456539_0_0_1"/>
<dbReference type="InterPro" id="IPR011009">
    <property type="entry name" value="Kinase-like_dom_sf"/>
</dbReference>
<name>X2B1A6_CAPTE</name>
<dbReference type="InterPro" id="IPR007110">
    <property type="entry name" value="Ig-like_dom"/>
</dbReference>
<dbReference type="Gene3D" id="3.30.200.20">
    <property type="entry name" value="Phosphorylase Kinase, domain 1"/>
    <property type="match status" value="1"/>
</dbReference>
<feature type="domain" description="Ig-like" evidence="13">
    <location>
        <begin position="15"/>
        <end position="99"/>
    </location>
</feature>
<dbReference type="InterPro" id="IPR013783">
    <property type="entry name" value="Ig-like_fold"/>
</dbReference>
<dbReference type="SMART" id="SM00220">
    <property type="entry name" value="S_TKc"/>
    <property type="match status" value="1"/>
</dbReference>
<evidence type="ECO:0000256" key="9">
    <source>
        <dbReference type="ARBA" id="ARBA00022840"/>
    </source>
</evidence>
<proteinExistence type="inferred from homology"/>
<keyword evidence="6" id="KW-0677">Repeat</keyword>
<dbReference type="OMA" id="YSWASVE"/>
<evidence type="ECO:0000256" key="10">
    <source>
        <dbReference type="ARBA" id="ARBA00023319"/>
    </source>
</evidence>
<dbReference type="GO" id="GO:0005737">
    <property type="term" value="C:cytoplasm"/>
    <property type="evidence" value="ECO:0007669"/>
    <property type="project" value="UniProtKB-SubCell"/>
</dbReference>
<dbReference type="InterPro" id="IPR036116">
    <property type="entry name" value="FN3_sf"/>
</dbReference>
<feature type="domain" description="Protein kinase" evidence="12">
    <location>
        <begin position="276"/>
        <end position="527"/>
    </location>
</feature>
<evidence type="ECO:0000259" key="13">
    <source>
        <dbReference type="PROSITE" id="PS50835"/>
    </source>
</evidence>
<dbReference type="PROSITE" id="PS50011">
    <property type="entry name" value="PROTEIN_KINASE_DOM"/>
    <property type="match status" value="1"/>
</dbReference>
<dbReference type="SUPFAM" id="SSF48726">
    <property type="entry name" value="Immunoglobulin"/>
    <property type="match status" value="1"/>
</dbReference>
<feature type="region of interest" description="Disordered" evidence="11">
    <location>
        <begin position="224"/>
        <end position="245"/>
    </location>
</feature>
<dbReference type="InterPro" id="IPR003961">
    <property type="entry name" value="FN3_dom"/>
</dbReference>
<dbReference type="SUPFAM" id="SSF56112">
    <property type="entry name" value="Protein kinase-like (PK-like)"/>
    <property type="match status" value="1"/>
</dbReference>
<dbReference type="Pfam" id="PF07679">
    <property type="entry name" value="I-set"/>
    <property type="match status" value="1"/>
</dbReference>
<dbReference type="EMBL" id="AMQN01007814">
    <property type="status" value="NOT_ANNOTATED_CDS"/>
    <property type="molecule type" value="Genomic_DNA"/>
</dbReference>
<dbReference type="PROSITE" id="PS50853">
    <property type="entry name" value="FN3"/>
    <property type="match status" value="1"/>
</dbReference>
<dbReference type="SMART" id="SM00408">
    <property type="entry name" value="IGc2"/>
    <property type="match status" value="1"/>
</dbReference>
<dbReference type="PROSITE" id="PS50835">
    <property type="entry name" value="IG_LIKE"/>
    <property type="match status" value="1"/>
</dbReference>
<dbReference type="Gene3D" id="1.10.510.10">
    <property type="entry name" value="Transferase(Phosphotransferase) domain 1"/>
    <property type="match status" value="1"/>
</dbReference>
<evidence type="ECO:0000259" key="14">
    <source>
        <dbReference type="PROSITE" id="PS50853"/>
    </source>
</evidence>
<dbReference type="Gene3D" id="2.60.40.10">
    <property type="entry name" value="Immunoglobulins"/>
    <property type="match status" value="2"/>
</dbReference>
<comment type="similarity">
    <text evidence="2">Belongs to the protein kinase superfamily. CAMK Ser/Thr protein kinase family.</text>
</comment>
<dbReference type="AlphaFoldDB" id="X2B1A6"/>
<evidence type="ECO:0000256" key="7">
    <source>
        <dbReference type="ARBA" id="ARBA00022741"/>
    </source>
</evidence>
<dbReference type="PANTHER" id="PTHR24342">
    <property type="entry name" value="SERINE/THREONINE-PROTEIN KINASE 17"/>
    <property type="match status" value="1"/>
</dbReference>
<dbReference type="InterPro" id="IPR003599">
    <property type="entry name" value="Ig_sub"/>
</dbReference>
<protein>
    <submittedName>
        <fullName evidence="15">Uncharacterized protein</fullName>
    </submittedName>
</protein>
<dbReference type="SMART" id="SM00060">
    <property type="entry name" value="FN3"/>
    <property type="match status" value="1"/>
</dbReference>
<dbReference type="SUPFAM" id="SSF49265">
    <property type="entry name" value="Fibronectin type III"/>
    <property type="match status" value="1"/>
</dbReference>
<evidence type="ECO:0000256" key="3">
    <source>
        <dbReference type="ARBA" id="ARBA00022490"/>
    </source>
</evidence>
<evidence type="ECO:0000313" key="16">
    <source>
        <dbReference type="Proteomes" id="UP000014760"/>
    </source>
</evidence>
<evidence type="ECO:0000256" key="1">
    <source>
        <dbReference type="ARBA" id="ARBA00004496"/>
    </source>
</evidence>
<dbReference type="FunFam" id="2.60.40.10:FF:000425">
    <property type="entry name" value="Myosin light chain kinase"/>
    <property type="match status" value="1"/>
</dbReference>
<keyword evidence="5" id="KW-0808">Transferase</keyword>
<dbReference type="EnsemblMetazoa" id="CapteT229047">
    <property type="protein sequence ID" value="CapteP229047"/>
    <property type="gene ID" value="CapteG229047"/>
</dbReference>
<reference evidence="16" key="1">
    <citation type="submission" date="2012-12" db="EMBL/GenBank/DDBJ databases">
        <authorList>
            <person name="Hellsten U."/>
            <person name="Grimwood J."/>
            <person name="Chapman J.A."/>
            <person name="Shapiro H."/>
            <person name="Aerts A."/>
            <person name="Otillar R.P."/>
            <person name="Terry A.Y."/>
            <person name="Boore J.L."/>
            <person name="Simakov O."/>
            <person name="Marletaz F."/>
            <person name="Cho S.-J."/>
            <person name="Edsinger-Gonzales E."/>
            <person name="Havlak P."/>
            <person name="Kuo D.-H."/>
            <person name="Larsson T."/>
            <person name="Lv J."/>
            <person name="Arendt D."/>
            <person name="Savage R."/>
            <person name="Osoegawa K."/>
            <person name="de Jong P."/>
            <person name="Lindberg D.R."/>
            <person name="Seaver E.C."/>
            <person name="Weisblat D.A."/>
            <person name="Putnam N.H."/>
            <person name="Grigoriev I.V."/>
            <person name="Rokhsar D.S."/>
        </authorList>
    </citation>
    <scope>NUCLEOTIDE SEQUENCE</scope>
    <source>
        <strain evidence="16">I ESC-2004</strain>
    </source>
</reference>
<reference evidence="16" key="2">
    <citation type="journal article" date="2013" name="Nature">
        <title>Insights into bilaterian evolution from three spiralian genomes.</title>
        <authorList>
            <person name="Simakov O."/>
            <person name="Marletaz F."/>
            <person name="Cho S.J."/>
            <person name="Edsinger-Gonzales E."/>
            <person name="Havlak P."/>
            <person name="Hellsten U."/>
            <person name="Kuo D.H."/>
            <person name="Larsson T."/>
            <person name="Lv J."/>
            <person name="Arendt D."/>
            <person name="Savage R."/>
            <person name="Osoegawa K."/>
            <person name="de Jong P."/>
            <person name="Grimwood J."/>
            <person name="Chapman J.A."/>
            <person name="Shapiro H."/>
            <person name="Aerts A."/>
            <person name="Otillar R.P."/>
            <person name="Terry A.Y."/>
            <person name="Boore J.L."/>
            <person name="Grigoriev I.V."/>
            <person name="Lindberg D.R."/>
            <person name="Seaver E.C."/>
            <person name="Weisblat D.A."/>
            <person name="Putnam N.H."/>
            <person name="Rokhsar D.S."/>
        </authorList>
    </citation>
    <scope>NUCLEOTIDE SEQUENCE</scope>
    <source>
        <strain evidence="16">I ESC-2004</strain>
    </source>
</reference>
<evidence type="ECO:0000256" key="5">
    <source>
        <dbReference type="ARBA" id="ARBA00022679"/>
    </source>
</evidence>
<feature type="domain" description="Fibronectin type-III" evidence="14">
    <location>
        <begin position="112"/>
        <end position="205"/>
    </location>
</feature>
<reference evidence="15" key="3">
    <citation type="submission" date="2015-06" db="UniProtKB">
        <authorList>
            <consortium name="EnsemblMetazoa"/>
        </authorList>
    </citation>
    <scope>IDENTIFICATION</scope>
</reference>
<dbReference type="GO" id="GO:0005524">
    <property type="term" value="F:ATP binding"/>
    <property type="evidence" value="ECO:0007669"/>
    <property type="project" value="UniProtKB-KW"/>
</dbReference>
<dbReference type="Proteomes" id="UP000014760">
    <property type="component" value="Unassembled WGS sequence"/>
</dbReference>
<dbReference type="GO" id="GO:0004674">
    <property type="term" value="F:protein serine/threonine kinase activity"/>
    <property type="evidence" value="ECO:0007669"/>
    <property type="project" value="UniProtKB-KW"/>
</dbReference>
<sequence>MNNQLNTLNVSGSFPPIFKEKIKDQAYHVGDSCSLRVHVIGNPRPTVSWYRNEELLTDGGRVRTTKGDDGRHTITILSTKPNDFGVYKCVARNRFGTVTCRARMLCGDHPTRPGRPHVTKISDREAFMIWEEPDSDGNSHILAYKLDWHRPGDERWTTATYCIDECALIKGLKVDTSYRFRVSAVNAFGISPYSWASVEIRTKKKGASAIDIDDETKRILLRSRQATHAPSPDSSPAASPHGSTENIAQACEEETPKKDELLREVHLQEIDPANFLEFANEVWRGRFTLIRNVKPKSGKKVKRVAKIIPNSSEDALREYEMLKDIRQQRIIRLHEAYLWNDFVFLVSEKLYGENVARSMSLKNKYNEHQVSSIVKQVLDALQFLHHRGIVHLNLQPDNVIMQSRRRLDIKLIDFGRARKISNYDGEKIDRDGTAEFMAPEKVQRDPVGVPADIWGVGVFTFIRLSGVSPFRGETDQETFSNITHVRYDAHSLYHNVTKYALKFLYQILKRNARSRLTTDECLDHRWFQLNAPMIKVRKSAVFSTDKLKTFEEDYIKRRMVGSSPPDALLRAYGAGLSFSSDEEEEETWATRRFSLANP</sequence>
<dbReference type="GO" id="GO:0043065">
    <property type="term" value="P:positive regulation of apoptotic process"/>
    <property type="evidence" value="ECO:0007669"/>
    <property type="project" value="TreeGrafter"/>
</dbReference>
<comment type="subcellular location">
    <subcellularLocation>
        <location evidence="1">Cytoplasm</location>
    </subcellularLocation>
</comment>
<dbReference type="Pfam" id="PF00041">
    <property type="entry name" value="fn3"/>
    <property type="match status" value="1"/>
</dbReference>